<organism evidence="2">
    <name type="scientific">Brassica cretica</name>
    <name type="common">Mustard</name>
    <dbReference type="NCBI Taxonomy" id="69181"/>
    <lineage>
        <taxon>Eukaryota</taxon>
        <taxon>Viridiplantae</taxon>
        <taxon>Streptophyta</taxon>
        <taxon>Embryophyta</taxon>
        <taxon>Tracheophyta</taxon>
        <taxon>Spermatophyta</taxon>
        <taxon>Magnoliopsida</taxon>
        <taxon>eudicotyledons</taxon>
        <taxon>Gunneridae</taxon>
        <taxon>Pentapetalae</taxon>
        <taxon>rosids</taxon>
        <taxon>malvids</taxon>
        <taxon>Brassicales</taxon>
        <taxon>Brassicaceae</taxon>
        <taxon>Brassiceae</taxon>
        <taxon>Brassica</taxon>
    </lineage>
</organism>
<feature type="compositionally biased region" description="Basic residues" evidence="1">
    <location>
        <begin position="488"/>
        <end position="499"/>
    </location>
</feature>
<evidence type="ECO:0000313" key="2">
    <source>
        <dbReference type="EMBL" id="KAF2560486.1"/>
    </source>
</evidence>
<feature type="region of interest" description="Disordered" evidence="1">
    <location>
        <begin position="23"/>
        <end position="69"/>
    </location>
</feature>
<feature type="region of interest" description="Disordered" evidence="1">
    <location>
        <begin position="145"/>
        <end position="233"/>
    </location>
</feature>
<name>A0A8S9HWE2_BRACR</name>
<gene>
    <name evidence="2" type="ORF">F2Q70_00018087</name>
</gene>
<proteinExistence type="predicted"/>
<feature type="compositionally biased region" description="Basic and acidic residues" evidence="1">
    <location>
        <begin position="329"/>
        <end position="344"/>
    </location>
</feature>
<feature type="compositionally biased region" description="Low complexity" evidence="1">
    <location>
        <begin position="58"/>
        <end position="69"/>
    </location>
</feature>
<accession>A0A8S9HWE2</accession>
<sequence length="499" mass="56098">MNTRSRSSEDLVVVSNEELARIERENNRNRRRNMAGVQDQHDGPGNGRNFPVSDEQNADNTANAANAAAAAGKMEEMSAKIDMLMQRDQRVVSSIEEYGEGAFSFPNQELQEQQAIVNYVDGQNLEQQAAVNYVGGLTYVQNKGLNQNYPHQSGGQGQQFQPQAYRPNQGQQGYQNQNYGQNRPFGQRLGQNRYQNSNYNQGGFQQKQPFNSFQPKNPTQFQTGESSVPAAKESKLESMLQQLMINQQKTSSEINTKVDNINVKVDTMYQDMNNKWESLSAHVKKLETQVAQTAEAVQRPTGVLPGRGEHNPRNEFVNAITLRSGKELVSKEKRSMPADEKTAQIEEPTEGQAEETEAAENIPPMVRVYTPKLPYPVKQRKSRRDLEAAKCKEMVSELNVKLSLEDAVEMMPALKRYVKSLNNVHEFSMSPDDTPADGNRPSASVTPASDTPAAPNPSVPVRSRDDAGHHGMFHSTRRNQQSYERPSGRTRRRSRNPRW</sequence>
<dbReference type="EMBL" id="QGKY02001250">
    <property type="protein sequence ID" value="KAF2560486.1"/>
    <property type="molecule type" value="Genomic_DNA"/>
</dbReference>
<comment type="caution">
    <text evidence="2">The sequence shown here is derived from an EMBL/GenBank/DDBJ whole genome shotgun (WGS) entry which is preliminary data.</text>
</comment>
<protein>
    <submittedName>
        <fullName evidence="2">Uncharacterized protein</fullName>
    </submittedName>
</protein>
<evidence type="ECO:0000256" key="1">
    <source>
        <dbReference type="SAM" id="MobiDB-lite"/>
    </source>
</evidence>
<feature type="compositionally biased region" description="Low complexity" evidence="1">
    <location>
        <begin position="158"/>
        <end position="182"/>
    </location>
</feature>
<reference evidence="2" key="1">
    <citation type="submission" date="2019-12" db="EMBL/GenBank/DDBJ databases">
        <title>Genome sequencing and annotation of Brassica cretica.</title>
        <authorList>
            <person name="Studholme D.J."/>
            <person name="Sarris P.F."/>
        </authorList>
    </citation>
    <scope>NUCLEOTIDE SEQUENCE</scope>
    <source>
        <strain evidence="2">PFS-102/07</strain>
        <tissue evidence="2">Leaf</tissue>
    </source>
</reference>
<feature type="region of interest" description="Disordered" evidence="1">
    <location>
        <begin position="329"/>
        <end position="362"/>
    </location>
</feature>
<dbReference type="AlphaFoldDB" id="A0A8S9HWE2"/>
<feature type="compositionally biased region" description="Acidic residues" evidence="1">
    <location>
        <begin position="347"/>
        <end position="358"/>
    </location>
</feature>
<feature type="region of interest" description="Disordered" evidence="1">
    <location>
        <begin position="428"/>
        <end position="499"/>
    </location>
</feature>
<feature type="compositionally biased region" description="Polar residues" evidence="1">
    <location>
        <begin position="189"/>
        <end position="226"/>
    </location>
</feature>